<sequence>MGLSKAEVKLRRLLISMPNQDNSRKLMHYVATAKELLLELTGDSGEQSLPSISPEKAKEYAQKVETFAEKINALEIPDMWETLKDVTGRPLDDPVARKSREAGDVRYTHMPFQSSSPALRKREVRSIDKRKVDTGKPHPVVKLETGTYEVMDKHRQLQENLTDEMVILAQQMKETSLRMERSLHDSEKVLDSTEQAVEHSLATTNRANIRATEISSRSWATGCFTWLLIFAMCCIFIFMIALIRVT</sequence>
<evidence type="ECO:0000313" key="1">
    <source>
        <dbReference type="EMBL" id="KAJ7559798.1"/>
    </source>
</evidence>
<reference evidence="2" key="1">
    <citation type="journal article" date="2024" name="Proc. Natl. Acad. Sci. U.S.A.">
        <title>Extraordinary preservation of gene collinearity over three hundred million years revealed in homosporous lycophytes.</title>
        <authorList>
            <person name="Li C."/>
            <person name="Wickell D."/>
            <person name="Kuo L.Y."/>
            <person name="Chen X."/>
            <person name="Nie B."/>
            <person name="Liao X."/>
            <person name="Peng D."/>
            <person name="Ji J."/>
            <person name="Jenkins J."/>
            <person name="Williams M."/>
            <person name="Shu S."/>
            <person name="Plott C."/>
            <person name="Barry K."/>
            <person name="Rajasekar S."/>
            <person name="Grimwood J."/>
            <person name="Han X."/>
            <person name="Sun S."/>
            <person name="Hou Z."/>
            <person name="He W."/>
            <person name="Dai G."/>
            <person name="Sun C."/>
            <person name="Schmutz J."/>
            <person name="Leebens-Mack J.H."/>
            <person name="Li F.W."/>
            <person name="Wang L."/>
        </authorList>
    </citation>
    <scope>NUCLEOTIDE SEQUENCE [LARGE SCALE GENOMIC DNA]</scope>
    <source>
        <strain evidence="2">cv. PW_Plant_1</strain>
    </source>
</reference>
<evidence type="ECO:0000313" key="2">
    <source>
        <dbReference type="Proteomes" id="UP001162992"/>
    </source>
</evidence>
<name>A0ACC2DZL7_DIPCM</name>
<proteinExistence type="predicted"/>
<dbReference type="Proteomes" id="UP001162992">
    <property type="component" value="Chromosome 4"/>
</dbReference>
<accession>A0ACC2DZL7</accession>
<keyword evidence="2" id="KW-1185">Reference proteome</keyword>
<organism evidence="1 2">
    <name type="scientific">Diphasiastrum complanatum</name>
    <name type="common">Issler's clubmoss</name>
    <name type="synonym">Lycopodium complanatum</name>
    <dbReference type="NCBI Taxonomy" id="34168"/>
    <lineage>
        <taxon>Eukaryota</taxon>
        <taxon>Viridiplantae</taxon>
        <taxon>Streptophyta</taxon>
        <taxon>Embryophyta</taxon>
        <taxon>Tracheophyta</taxon>
        <taxon>Lycopodiopsida</taxon>
        <taxon>Lycopodiales</taxon>
        <taxon>Lycopodiaceae</taxon>
        <taxon>Lycopodioideae</taxon>
        <taxon>Diphasiastrum</taxon>
    </lineage>
</organism>
<comment type="caution">
    <text evidence="1">The sequence shown here is derived from an EMBL/GenBank/DDBJ whole genome shotgun (WGS) entry which is preliminary data.</text>
</comment>
<protein>
    <submittedName>
        <fullName evidence="1">Uncharacterized protein</fullName>
    </submittedName>
</protein>
<gene>
    <name evidence="1" type="ORF">O6H91_04G101900</name>
</gene>
<dbReference type="EMBL" id="CM055095">
    <property type="protein sequence ID" value="KAJ7559798.1"/>
    <property type="molecule type" value="Genomic_DNA"/>
</dbReference>